<gene>
    <name evidence="1" type="ORF">FAZ95_30135</name>
</gene>
<evidence type="ECO:0000313" key="1">
    <source>
        <dbReference type="EMBL" id="QCP53322.1"/>
    </source>
</evidence>
<proteinExistence type="predicted"/>
<dbReference type="OrthoDB" id="9796919at2"/>
<dbReference type="RefSeq" id="WP_137336092.1">
    <property type="nucleotide sequence ID" value="NZ_CP040078.1"/>
</dbReference>
<sequence>MQLAPVATNLARAFARGVQNLVIVADESYHAGRIYEGMGFRRSQWVSSLCQEPHAAAAARGDTPDEPR</sequence>
<evidence type="ECO:0000313" key="2">
    <source>
        <dbReference type="Proteomes" id="UP000298656"/>
    </source>
</evidence>
<accession>A0A4P8IVW5</accession>
<keyword evidence="2" id="KW-1185">Reference proteome</keyword>
<dbReference type="Proteomes" id="UP000298656">
    <property type="component" value="Chromosome 2"/>
</dbReference>
<protein>
    <submittedName>
        <fullName evidence="1">Uncharacterized protein</fullName>
    </submittedName>
</protein>
<dbReference type="KEGG" id="tvl:FAZ95_30135"/>
<organism evidence="1 2">
    <name type="scientific">Trinickia violacea</name>
    <dbReference type="NCBI Taxonomy" id="2571746"/>
    <lineage>
        <taxon>Bacteria</taxon>
        <taxon>Pseudomonadati</taxon>
        <taxon>Pseudomonadota</taxon>
        <taxon>Betaproteobacteria</taxon>
        <taxon>Burkholderiales</taxon>
        <taxon>Burkholderiaceae</taxon>
        <taxon>Trinickia</taxon>
    </lineage>
</organism>
<reference evidence="1 2" key="1">
    <citation type="submission" date="2019-05" db="EMBL/GenBank/DDBJ databases">
        <title>Burkholderia sp. DHOD12, isolated from subtropical forest soil.</title>
        <authorList>
            <person name="Gao Z.-H."/>
            <person name="Qiu L.-H."/>
        </authorList>
    </citation>
    <scope>NUCLEOTIDE SEQUENCE [LARGE SCALE GENOMIC DNA]</scope>
    <source>
        <strain evidence="1 2">DHOD12</strain>
    </source>
</reference>
<dbReference type="EMBL" id="CP040078">
    <property type="protein sequence ID" value="QCP53322.1"/>
    <property type="molecule type" value="Genomic_DNA"/>
</dbReference>
<name>A0A4P8IVW5_9BURK</name>
<dbReference type="AlphaFoldDB" id="A0A4P8IVW5"/>